<gene>
    <name evidence="1" type="ORF">H3N35_24285</name>
</gene>
<evidence type="ECO:0000313" key="1">
    <source>
        <dbReference type="EMBL" id="WDE11303.1"/>
    </source>
</evidence>
<proteinExistence type="predicted"/>
<evidence type="ECO:0000313" key="2">
    <source>
        <dbReference type="Proteomes" id="UP001215231"/>
    </source>
</evidence>
<protein>
    <submittedName>
        <fullName evidence="1">Uncharacterized protein</fullName>
    </submittedName>
</protein>
<keyword evidence="2" id="KW-1185">Reference proteome</keyword>
<organism evidence="1 2">
    <name type="scientific">Thalassomonas haliotis</name>
    <dbReference type="NCBI Taxonomy" id="485448"/>
    <lineage>
        <taxon>Bacteria</taxon>
        <taxon>Pseudomonadati</taxon>
        <taxon>Pseudomonadota</taxon>
        <taxon>Gammaproteobacteria</taxon>
        <taxon>Alteromonadales</taxon>
        <taxon>Colwelliaceae</taxon>
        <taxon>Thalassomonas</taxon>
    </lineage>
</organism>
<sequence>MVSSNEYINPAAITPGGDSALTVNQDYLADKNKQAFDFYKFSQAITAEIIATLAEAGIAPEQELQALLAAAGIGFSTCQPETALKQLMACHHCTDKA</sequence>
<reference evidence="1 2" key="1">
    <citation type="journal article" date="2022" name="Mar. Drugs">
        <title>Bioassay-Guided Fractionation Leads to the Detection of Cholic Acid Generated by the Rare Thalassomonas sp.</title>
        <authorList>
            <person name="Pheiffer F."/>
            <person name="Schneider Y.K."/>
            <person name="Hansen E.H."/>
            <person name="Andersen J.H."/>
            <person name="Isaksson J."/>
            <person name="Busche T."/>
            <person name="R C."/>
            <person name="Kalinowski J."/>
            <person name="Zyl L.V."/>
            <person name="Trindade M."/>
        </authorList>
    </citation>
    <scope>NUCLEOTIDE SEQUENCE [LARGE SCALE GENOMIC DNA]</scope>
    <source>
        <strain evidence="1 2">A5K-61T</strain>
    </source>
</reference>
<dbReference type="RefSeq" id="WP_274051452.1">
    <property type="nucleotide sequence ID" value="NZ_CP059693.1"/>
</dbReference>
<name>A0ABY7VEH9_9GAMM</name>
<accession>A0ABY7VEH9</accession>
<dbReference type="Proteomes" id="UP001215231">
    <property type="component" value="Chromosome"/>
</dbReference>
<dbReference type="EMBL" id="CP059693">
    <property type="protein sequence ID" value="WDE11303.1"/>
    <property type="molecule type" value="Genomic_DNA"/>
</dbReference>